<reference evidence="2 3" key="1">
    <citation type="submission" date="2019-12" db="EMBL/GenBank/DDBJ databases">
        <title>Genomic-based taxomic classification of the family Erythrobacteraceae.</title>
        <authorList>
            <person name="Xu L."/>
        </authorList>
    </citation>
    <scope>NUCLEOTIDE SEQUENCE [LARGE SCALE GENOMIC DNA]</scope>
    <source>
        <strain evidence="2 3">JCM 12189</strain>
    </source>
</reference>
<dbReference type="EMBL" id="WTYI01000001">
    <property type="protein sequence ID" value="MXO97366.1"/>
    <property type="molecule type" value="Genomic_DNA"/>
</dbReference>
<evidence type="ECO:0000313" key="3">
    <source>
        <dbReference type="Proteomes" id="UP000432727"/>
    </source>
</evidence>
<gene>
    <name evidence="2" type="ORF">GRI34_13170</name>
</gene>
<dbReference type="OrthoDB" id="7477798at2"/>
<keyword evidence="3" id="KW-1185">Reference proteome</keyword>
<dbReference type="AlphaFoldDB" id="A0A6I4TNG1"/>
<evidence type="ECO:0000256" key="1">
    <source>
        <dbReference type="SAM" id="Phobius"/>
    </source>
</evidence>
<evidence type="ECO:0000313" key="2">
    <source>
        <dbReference type="EMBL" id="MXO97366.1"/>
    </source>
</evidence>
<organism evidence="2 3">
    <name type="scientific">Qipengyuania aquimaris</name>
    <dbReference type="NCBI Taxonomy" id="255984"/>
    <lineage>
        <taxon>Bacteria</taxon>
        <taxon>Pseudomonadati</taxon>
        <taxon>Pseudomonadota</taxon>
        <taxon>Alphaproteobacteria</taxon>
        <taxon>Sphingomonadales</taxon>
        <taxon>Erythrobacteraceae</taxon>
        <taxon>Qipengyuania</taxon>
    </lineage>
</organism>
<keyword evidence="1" id="KW-0472">Membrane</keyword>
<comment type="caution">
    <text evidence="2">The sequence shown here is derived from an EMBL/GenBank/DDBJ whole genome shotgun (WGS) entry which is preliminary data.</text>
</comment>
<proteinExistence type="predicted"/>
<dbReference type="Proteomes" id="UP000432727">
    <property type="component" value="Unassembled WGS sequence"/>
</dbReference>
<name>A0A6I4TNG1_9SPHN</name>
<sequence length="131" mass="14461">MDNGFNYLRKKALMYFGGGSVVLLLIVVTFFGREPPTSSIAVGTYASECCGSLRLDENSVFVDGLAVPYTMGQSNQGVHVVPAETILIRNGKLTVSPNDHLRTLPLNDREEPSSLQVFDIDTHELVEFVRR</sequence>
<feature type="transmembrane region" description="Helical" evidence="1">
    <location>
        <begin position="12"/>
        <end position="32"/>
    </location>
</feature>
<keyword evidence="1" id="KW-1133">Transmembrane helix</keyword>
<dbReference type="RefSeq" id="WP_160596322.1">
    <property type="nucleotide sequence ID" value="NZ_WTYI01000001.1"/>
</dbReference>
<protein>
    <submittedName>
        <fullName evidence="2">Uncharacterized protein</fullName>
    </submittedName>
</protein>
<keyword evidence="1" id="KW-0812">Transmembrane</keyword>
<accession>A0A6I4TNG1</accession>